<keyword evidence="2" id="KW-1185">Reference proteome</keyword>
<evidence type="ECO:0000313" key="1">
    <source>
        <dbReference type="EMBL" id="KAK4008725.1"/>
    </source>
</evidence>
<comment type="caution">
    <text evidence="1">The sequence shown here is derived from an EMBL/GenBank/DDBJ whole genome shotgun (WGS) entry which is preliminary data.</text>
</comment>
<reference evidence="1 2" key="1">
    <citation type="journal article" date="2023" name="Nucleic Acids Res.">
        <title>The hologenome of Daphnia magna reveals possible DNA methylation and microbiome-mediated evolution of the host genome.</title>
        <authorList>
            <person name="Chaturvedi A."/>
            <person name="Li X."/>
            <person name="Dhandapani V."/>
            <person name="Marshall H."/>
            <person name="Kissane S."/>
            <person name="Cuenca-Cambronero M."/>
            <person name="Asole G."/>
            <person name="Calvet F."/>
            <person name="Ruiz-Romero M."/>
            <person name="Marangio P."/>
            <person name="Guigo R."/>
            <person name="Rago D."/>
            <person name="Mirbahai L."/>
            <person name="Eastwood N."/>
            <person name="Colbourne J.K."/>
            <person name="Zhou J."/>
            <person name="Mallon E."/>
            <person name="Orsini L."/>
        </authorList>
    </citation>
    <scope>NUCLEOTIDE SEQUENCE [LARGE SCALE GENOMIC DNA]</scope>
    <source>
        <strain evidence="1">LRV0_1</strain>
    </source>
</reference>
<organism evidence="1 2">
    <name type="scientific">Daphnia magna</name>
    <dbReference type="NCBI Taxonomy" id="35525"/>
    <lineage>
        <taxon>Eukaryota</taxon>
        <taxon>Metazoa</taxon>
        <taxon>Ecdysozoa</taxon>
        <taxon>Arthropoda</taxon>
        <taxon>Crustacea</taxon>
        <taxon>Branchiopoda</taxon>
        <taxon>Diplostraca</taxon>
        <taxon>Cladocera</taxon>
        <taxon>Anomopoda</taxon>
        <taxon>Daphniidae</taxon>
        <taxon>Daphnia</taxon>
    </lineage>
</organism>
<evidence type="ECO:0000313" key="2">
    <source>
        <dbReference type="Proteomes" id="UP001234178"/>
    </source>
</evidence>
<dbReference type="Proteomes" id="UP001234178">
    <property type="component" value="Unassembled WGS sequence"/>
</dbReference>
<accession>A0ABQ9Z893</accession>
<dbReference type="EMBL" id="JAOYFB010000002">
    <property type="protein sequence ID" value="KAK4008725.1"/>
    <property type="molecule type" value="Genomic_DNA"/>
</dbReference>
<protein>
    <submittedName>
        <fullName evidence="1">Uncharacterized protein</fullName>
    </submittedName>
</protein>
<name>A0ABQ9Z893_9CRUS</name>
<proteinExistence type="predicted"/>
<gene>
    <name evidence="1" type="ORF">OUZ56_013858</name>
</gene>
<sequence length="94" mass="10593">MSYGDEREEEKILSRIFSAPPTAHPSLFYFSITPPLDAASCPTLALSLNIQVNIQYGHENKTNSVNLGVFDSRRDYFLVILIPVEMIHNQPANK</sequence>